<dbReference type="RefSeq" id="WP_339441751.1">
    <property type="nucleotide sequence ID" value="NZ_JBBHKQ010000002.1"/>
</dbReference>
<organism evidence="2 3">
    <name type="scientific">Ochrobactrum teleogrylli</name>
    <dbReference type="NCBI Taxonomy" id="2479765"/>
    <lineage>
        <taxon>Bacteria</taxon>
        <taxon>Pseudomonadati</taxon>
        <taxon>Pseudomonadota</taxon>
        <taxon>Alphaproteobacteria</taxon>
        <taxon>Hyphomicrobiales</taxon>
        <taxon>Brucellaceae</taxon>
        <taxon>Brucella/Ochrobactrum group</taxon>
        <taxon>Ochrobactrum</taxon>
    </lineage>
</organism>
<proteinExistence type="predicted"/>
<evidence type="ECO:0000313" key="3">
    <source>
        <dbReference type="Proteomes" id="UP001362311"/>
    </source>
</evidence>
<dbReference type="Pfam" id="PF19541">
    <property type="entry name" value="DUF6065"/>
    <property type="match status" value="1"/>
</dbReference>
<dbReference type="Proteomes" id="UP001362311">
    <property type="component" value="Unassembled WGS sequence"/>
</dbReference>
<evidence type="ECO:0000256" key="1">
    <source>
        <dbReference type="SAM" id="MobiDB-lite"/>
    </source>
</evidence>
<dbReference type="InterPro" id="IPR045709">
    <property type="entry name" value="DUF6065"/>
</dbReference>
<comment type="caution">
    <text evidence="2">The sequence shown here is derived from an EMBL/GenBank/DDBJ whole genome shotgun (WGS) entry which is preliminary data.</text>
</comment>
<name>A0ABD5K0C3_9HYPH</name>
<evidence type="ECO:0000313" key="2">
    <source>
        <dbReference type="EMBL" id="MEJ5902444.1"/>
    </source>
</evidence>
<reference evidence="2 3" key="1">
    <citation type="submission" date="2024-03" db="EMBL/GenBank/DDBJ databases">
        <title>Reference genomes for the five species model microbial community.</title>
        <authorList>
            <person name="Padfield D."/>
        </authorList>
    </citation>
    <scope>NUCLEOTIDE SEQUENCE [LARGE SCALE GENOMIC DNA]</scope>
    <source>
        <strain evidence="2 3">AB1</strain>
    </source>
</reference>
<feature type="region of interest" description="Disordered" evidence="1">
    <location>
        <begin position="72"/>
        <end position="112"/>
    </location>
</feature>
<gene>
    <name evidence="2" type="ORF">WIX40_20305</name>
</gene>
<dbReference type="AlphaFoldDB" id="A0ABD5K0C3"/>
<accession>A0ABD5K0C3</accession>
<dbReference type="EMBL" id="JBBHKQ010000002">
    <property type="protein sequence ID" value="MEJ5902444.1"/>
    <property type="molecule type" value="Genomic_DNA"/>
</dbReference>
<protein>
    <submittedName>
        <fullName evidence="2">DUF6065 family protein</fullName>
    </submittedName>
</protein>
<sequence>MPYTFTMNWKFTRPNHRVHFGVDEPFCHIFPLQRGSLEDVTPVIRKLSDAPDLEREFKIWSQRRNAFNADLADPASQAAQEKWQKGYFKGKQPSGGAGSQTHYSRLRLRSFK</sequence>